<feature type="compositionally biased region" description="Polar residues" evidence="1">
    <location>
        <begin position="7"/>
        <end position="17"/>
    </location>
</feature>
<dbReference type="EMBL" id="MSKX01000056">
    <property type="protein sequence ID" value="OLO79900.1"/>
    <property type="molecule type" value="Genomic_DNA"/>
</dbReference>
<gene>
    <name evidence="2" type="ORF">BKH13_13815</name>
</gene>
<evidence type="ECO:0000256" key="1">
    <source>
        <dbReference type="SAM" id="MobiDB-lite"/>
    </source>
</evidence>
<protein>
    <submittedName>
        <fullName evidence="2">Uncharacterized protein</fullName>
    </submittedName>
</protein>
<dbReference type="Proteomes" id="UP000186781">
    <property type="component" value="Unassembled WGS sequence"/>
</dbReference>
<evidence type="ECO:0000313" key="3">
    <source>
        <dbReference type="Proteomes" id="UP000186781"/>
    </source>
</evidence>
<organism evidence="2 3">
    <name type="scientific">Actinomyces naeslundii</name>
    <dbReference type="NCBI Taxonomy" id="1655"/>
    <lineage>
        <taxon>Bacteria</taxon>
        <taxon>Bacillati</taxon>
        <taxon>Actinomycetota</taxon>
        <taxon>Actinomycetes</taxon>
        <taxon>Actinomycetales</taxon>
        <taxon>Actinomycetaceae</taxon>
        <taxon>Actinomyces</taxon>
    </lineage>
</organism>
<keyword evidence="3" id="KW-1185">Reference proteome</keyword>
<proteinExistence type="predicted"/>
<evidence type="ECO:0000313" key="2">
    <source>
        <dbReference type="EMBL" id="OLO79900.1"/>
    </source>
</evidence>
<name>A0ABX3EW90_ACTNA</name>
<comment type="caution">
    <text evidence="2">The sequence shown here is derived from an EMBL/GenBank/DDBJ whole genome shotgun (WGS) entry which is preliminary data.</text>
</comment>
<feature type="region of interest" description="Disordered" evidence="1">
    <location>
        <begin position="1"/>
        <end position="36"/>
    </location>
</feature>
<reference evidence="2 3" key="1">
    <citation type="submission" date="2016-12" db="EMBL/GenBank/DDBJ databases">
        <title>Genomic comparison of strains in the 'Actinomyces naeslundii' group.</title>
        <authorList>
            <person name="Mughal S.R."/>
            <person name="Do T."/>
            <person name="Gilbert S.C."/>
            <person name="Witherden E.A."/>
            <person name="Didelot X."/>
            <person name="Beighton D."/>
        </authorList>
    </citation>
    <scope>NUCLEOTIDE SEQUENCE [LARGE SCALE GENOMIC DNA]</scope>
    <source>
        <strain evidence="2 3">WE6B-3</strain>
    </source>
</reference>
<sequence>MEFQVEAASTIQTQSFDSQKEIDSHASEMPDKCDGGDGAEYIASMMSKITEDADLISRAASIGGDKMTEATYRINGVDNDVAQEFRQLERKIP</sequence>
<feature type="compositionally biased region" description="Basic and acidic residues" evidence="1">
    <location>
        <begin position="18"/>
        <end position="35"/>
    </location>
</feature>
<accession>A0ABX3EW90</accession>